<evidence type="ECO:0000259" key="3">
    <source>
        <dbReference type="PROSITE" id="PS50113"/>
    </source>
</evidence>
<comment type="caution">
    <text evidence="5">The sequence shown here is derived from an EMBL/GenBank/DDBJ whole genome shotgun (WGS) entry which is preliminary data.</text>
</comment>
<keyword evidence="6" id="KW-1185">Reference proteome</keyword>
<reference evidence="6" key="1">
    <citation type="submission" date="2021-01" db="EMBL/GenBank/DDBJ databases">
        <title>Genome public.</title>
        <authorList>
            <person name="Liu C."/>
            <person name="Sun Q."/>
        </authorList>
    </citation>
    <scope>NUCLEOTIDE SEQUENCE [LARGE SCALE GENOMIC DNA]</scope>
    <source>
        <strain evidence="6">YIM B02556</strain>
    </source>
</reference>
<dbReference type="NCBIfam" id="TIGR00254">
    <property type="entry name" value="GGDEF"/>
    <property type="match status" value="1"/>
</dbReference>
<dbReference type="PANTHER" id="PTHR45138:SF24">
    <property type="entry name" value="DIGUANYLATE CYCLASE DGCC-RELATED"/>
    <property type="match status" value="1"/>
</dbReference>
<dbReference type="Pfam" id="PF00989">
    <property type="entry name" value="PAS"/>
    <property type="match status" value="1"/>
</dbReference>
<dbReference type="EC" id="2.7.7.65" evidence="1"/>
<dbReference type="SMART" id="SM00091">
    <property type="entry name" value="PAS"/>
    <property type="match status" value="2"/>
</dbReference>
<evidence type="ECO:0000313" key="5">
    <source>
        <dbReference type="EMBL" id="MBK1839278.1"/>
    </source>
</evidence>
<dbReference type="SUPFAM" id="SSF55073">
    <property type="entry name" value="Nucleotide cyclase"/>
    <property type="match status" value="1"/>
</dbReference>
<name>A0ABS1F7D3_9PROT</name>
<dbReference type="InterPro" id="IPR035965">
    <property type="entry name" value="PAS-like_dom_sf"/>
</dbReference>
<dbReference type="InterPro" id="IPR029787">
    <property type="entry name" value="Nucleotide_cyclase"/>
</dbReference>
<evidence type="ECO:0000259" key="4">
    <source>
        <dbReference type="PROSITE" id="PS50887"/>
    </source>
</evidence>
<dbReference type="PROSITE" id="PS50887">
    <property type="entry name" value="GGDEF"/>
    <property type="match status" value="1"/>
</dbReference>
<dbReference type="PROSITE" id="PS50113">
    <property type="entry name" value="PAC"/>
    <property type="match status" value="1"/>
</dbReference>
<dbReference type="Proteomes" id="UP000652760">
    <property type="component" value="Unassembled WGS sequence"/>
</dbReference>
<dbReference type="InterPro" id="IPR001610">
    <property type="entry name" value="PAC"/>
</dbReference>
<feature type="domain" description="GGDEF" evidence="4">
    <location>
        <begin position="433"/>
        <end position="560"/>
    </location>
</feature>
<proteinExistence type="predicted"/>
<dbReference type="SMART" id="SM00267">
    <property type="entry name" value="GGDEF"/>
    <property type="match status" value="1"/>
</dbReference>
<dbReference type="InterPro" id="IPR000700">
    <property type="entry name" value="PAS-assoc_C"/>
</dbReference>
<feature type="domain" description="PAS" evidence="2">
    <location>
        <begin position="151"/>
        <end position="207"/>
    </location>
</feature>
<protein>
    <recommendedName>
        <fullName evidence="1">diguanylate cyclase</fullName>
        <ecNumber evidence="1">2.7.7.65</ecNumber>
    </recommendedName>
</protein>
<dbReference type="CDD" id="cd01949">
    <property type="entry name" value="GGDEF"/>
    <property type="match status" value="1"/>
</dbReference>
<dbReference type="InterPro" id="IPR000160">
    <property type="entry name" value="GGDEF_dom"/>
</dbReference>
<dbReference type="SMART" id="SM00086">
    <property type="entry name" value="PAC"/>
    <property type="match status" value="3"/>
</dbReference>
<dbReference type="CDD" id="cd00130">
    <property type="entry name" value="PAS"/>
    <property type="match status" value="2"/>
</dbReference>
<sequence>MDGKASADPRPGAFSRLAGNGSAASGGLEGMDEAGVLDALFSTNAAPILLIDPGRDGAIVDANPRAAAFYGYSRDRLRSLHVWDINQLGRAILPAMREIASWEGGHYPQRFHHRLADGSVRDVQVYAGPIRFGGRKLLLCIIHDITAVIEAEQFNRLLLENVQVGVCGIDRSGAVTFVNPTAVCAFGFRHESELIRSHIARFLFPNSPGADGSGMPHPVFRVAETGQAARDIEATLYRGDGTAFPVRLTASPIRNNDGIVGVVVSFFDLTEEREREAQASDLANALPGAVFQAELHPGGGLRATYFSTAAASLFGVQPDADLTVPQTLAPVMTVKGWARVRRGLRQAGRAGRVWEGEMETAGGRWVLGRAQPRRRSDGAVLFNGVLLDITDRKGLEADLQQAAMHDPLTGVWNRRRFQQAVSEAAARLERYGRPYILALMDIDHFKRFNDTHGHQAGDDALRVVATTLSDRLRRSDAVARWGGEEFALLLTEADLPAALGVLDALRRRVGAQRMECGGAITISIGVGQAKAGEDIDSLLQRVDAALYKAKAAGRNRVEQA</sequence>
<evidence type="ECO:0000259" key="2">
    <source>
        <dbReference type="PROSITE" id="PS50112"/>
    </source>
</evidence>
<organism evidence="5 6">
    <name type="scientific">Azospirillum endophyticum</name>
    <dbReference type="NCBI Taxonomy" id="2800326"/>
    <lineage>
        <taxon>Bacteria</taxon>
        <taxon>Pseudomonadati</taxon>
        <taxon>Pseudomonadota</taxon>
        <taxon>Alphaproteobacteria</taxon>
        <taxon>Rhodospirillales</taxon>
        <taxon>Azospirillaceae</taxon>
        <taxon>Azospirillum</taxon>
    </lineage>
</organism>
<dbReference type="EMBL" id="JAENHM010000056">
    <property type="protein sequence ID" value="MBK1839278.1"/>
    <property type="molecule type" value="Genomic_DNA"/>
</dbReference>
<dbReference type="PROSITE" id="PS50112">
    <property type="entry name" value="PAS"/>
    <property type="match status" value="1"/>
</dbReference>
<feature type="domain" description="PAC" evidence="3">
    <location>
        <begin position="230"/>
        <end position="281"/>
    </location>
</feature>
<dbReference type="InterPro" id="IPR050469">
    <property type="entry name" value="Diguanylate_Cyclase"/>
</dbReference>
<dbReference type="InterPro" id="IPR000014">
    <property type="entry name" value="PAS"/>
</dbReference>
<accession>A0ABS1F7D3</accession>
<dbReference type="NCBIfam" id="TIGR00229">
    <property type="entry name" value="sensory_box"/>
    <property type="match status" value="2"/>
</dbReference>
<dbReference type="InterPro" id="IPR013767">
    <property type="entry name" value="PAS_fold"/>
</dbReference>
<dbReference type="PANTHER" id="PTHR45138">
    <property type="entry name" value="REGULATORY COMPONENTS OF SENSORY TRANSDUCTION SYSTEM"/>
    <property type="match status" value="1"/>
</dbReference>
<dbReference type="InterPro" id="IPR043128">
    <property type="entry name" value="Rev_trsase/Diguanyl_cyclase"/>
</dbReference>
<evidence type="ECO:0000313" key="6">
    <source>
        <dbReference type="Proteomes" id="UP000652760"/>
    </source>
</evidence>
<dbReference type="Pfam" id="PF08448">
    <property type="entry name" value="PAS_4"/>
    <property type="match status" value="1"/>
</dbReference>
<dbReference type="InterPro" id="IPR013656">
    <property type="entry name" value="PAS_4"/>
</dbReference>
<dbReference type="Pfam" id="PF00990">
    <property type="entry name" value="GGDEF"/>
    <property type="match status" value="1"/>
</dbReference>
<dbReference type="SUPFAM" id="SSF55785">
    <property type="entry name" value="PYP-like sensor domain (PAS domain)"/>
    <property type="match status" value="3"/>
</dbReference>
<dbReference type="Gene3D" id="3.30.450.20">
    <property type="entry name" value="PAS domain"/>
    <property type="match status" value="3"/>
</dbReference>
<gene>
    <name evidence="5" type="ORF">JHL17_17855</name>
</gene>
<dbReference type="Gene3D" id="3.30.70.270">
    <property type="match status" value="1"/>
</dbReference>
<evidence type="ECO:0000256" key="1">
    <source>
        <dbReference type="ARBA" id="ARBA00012528"/>
    </source>
</evidence>